<dbReference type="Pfam" id="PF13550">
    <property type="entry name" value="Phage-tail_3"/>
    <property type="match status" value="1"/>
</dbReference>
<gene>
    <name evidence="3" type="ordered locus">SAR116_2265</name>
</gene>
<feature type="domain" description="Fibronectin type-III" evidence="2">
    <location>
        <begin position="792"/>
        <end position="883"/>
    </location>
</feature>
<dbReference type="InterPro" id="IPR036116">
    <property type="entry name" value="FN3_sf"/>
</dbReference>
<dbReference type="EC" id="3.2.1.4" evidence="3"/>
<evidence type="ECO:0000256" key="1">
    <source>
        <dbReference type="SAM" id="MobiDB-lite"/>
    </source>
</evidence>
<dbReference type="InterPro" id="IPR053171">
    <property type="entry name" value="Viral_Tip_Attach_Protein"/>
</dbReference>
<dbReference type="InterPro" id="IPR003961">
    <property type="entry name" value="FN3_dom"/>
</dbReference>
<feature type="compositionally biased region" description="Gly residues" evidence="1">
    <location>
        <begin position="11"/>
        <end position="21"/>
    </location>
</feature>
<dbReference type="eggNOG" id="COG4733">
    <property type="taxonomic scope" value="Bacteria"/>
</dbReference>
<dbReference type="InterPro" id="IPR013783">
    <property type="entry name" value="Ig-like_fold"/>
</dbReference>
<dbReference type="Pfam" id="PF24801">
    <property type="entry name" value="FNIII-A_GpJ"/>
    <property type="match status" value="1"/>
</dbReference>
<dbReference type="PANTHER" id="PTHR36251:SF2">
    <property type="entry name" value="GIFSY-2 PROPHAGE HOST SPECIFICITY PROTEIN J, PHAGE LAMBDA"/>
    <property type="match status" value="1"/>
</dbReference>
<evidence type="ECO:0000313" key="3">
    <source>
        <dbReference type="EMBL" id="ADE40508.1"/>
    </source>
</evidence>
<keyword evidence="4" id="KW-1185">Reference proteome</keyword>
<reference evidence="3 4" key="1">
    <citation type="journal article" date="2010" name="J. Bacteriol.">
        <title>Complete genome sequence of "Candidatus Puniceispirillum marinum" IMCC1322, a representative of the SAR116 clade in the Alphaproteobacteria.</title>
        <authorList>
            <person name="Oh H.M."/>
            <person name="Kwon K.K."/>
            <person name="Kang I."/>
            <person name="Kang S.G."/>
            <person name="Lee J.H."/>
            <person name="Kim S.J."/>
            <person name="Cho J.C."/>
        </authorList>
    </citation>
    <scope>NUCLEOTIDE SEQUENCE [LARGE SCALE GENOMIC DNA]</scope>
    <source>
        <strain evidence="3 4">IMCC1322</strain>
    </source>
</reference>
<dbReference type="InterPro" id="IPR055385">
    <property type="entry name" value="GpJ_HDII-ins2"/>
</dbReference>
<proteinExistence type="predicted"/>
<organism evidence="3 4">
    <name type="scientific">Puniceispirillum marinum (strain IMCC1322)</name>
    <dbReference type="NCBI Taxonomy" id="488538"/>
    <lineage>
        <taxon>Bacteria</taxon>
        <taxon>Pseudomonadati</taxon>
        <taxon>Pseudomonadota</taxon>
        <taxon>Alphaproteobacteria</taxon>
        <taxon>Candidatus Puniceispirillales</taxon>
        <taxon>Candidatus Puniceispirillaceae</taxon>
        <taxon>Candidatus Puniceispirillum</taxon>
    </lineage>
</organism>
<dbReference type="OrthoDB" id="7349961at2"/>
<dbReference type="Gene3D" id="2.60.40.10">
    <property type="entry name" value="Immunoglobulins"/>
    <property type="match status" value="1"/>
</dbReference>
<dbReference type="EC" id="3.2.1.91" evidence="3"/>
<dbReference type="HOGENOM" id="CLU_274279_0_0_5"/>
<dbReference type="PROSITE" id="PS50853">
    <property type="entry name" value="FN3"/>
    <property type="match status" value="1"/>
</dbReference>
<protein>
    <submittedName>
        <fullName evidence="3">Host specificity protein J</fullName>
        <ecNumber evidence="3">3.2.1.4</ecNumber>
        <ecNumber evidence="3">3.2.1.91</ecNumber>
    </submittedName>
</protein>
<dbReference type="PANTHER" id="PTHR36251">
    <property type="entry name" value="FELS-1 PROPHAGE HOST SPECIFICITY PROTEIN-RELATED"/>
    <property type="match status" value="1"/>
</dbReference>
<name>D5BPK6_PUNMI</name>
<keyword evidence="3" id="KW-0378">Hydrolase</keyword>
<dbReference type="Proteomes" id="UP000007460">
    <property type="component" value="Chromosome"/>
</dbReference>
<dbReference type="GO" id="GO:0016162">
    <property type="term" value="F:cellulose 1,4-beta-cellobiosidase activity"/>
    <property type="evidence" value="ECO:0007669"/>
    <property type="project" value="UniProtKB-EC"/>
</dbReference>
<dbReference type="EMBL" id="CP001751">
    <property type="protein sequence ID" value="ADE40508.1"/>
    <property type="molecule type" value="Genomic_DNA"/>
</dbReference>
<dbReference type="GO" id="GO:0008810">
    <property type="term" value="F:cellulase activity"/>
    <property type="evidence" value="ECO:0007669"/>
    <property type="project" value="UniProtKB-EC"/>
</dbReference>
<feature type="compositionally biased region" description="Low complexity" evidence="1">
    <location>
        <begin position="905"/>
        <end position="914"/>
    </location>
</feature>
<dbReference type="AlphaFoldDB" id="D5BPK6"/>
<sequence length="1169" mass="127272">MVMNDATMISGRGGKSGGGGGDWQVPQVTEVADSIRSSGTARVQFLLSAGPIGGLRDGAKSIFLDDVPLQSPDGTANFEGVGWMQTYGTPDQNPVSMPGFNVVEQVQNTGWIMRAGLARVASRARVDAARLTLRFGRGLVHRRGHVITGAAVTLRIDVWHSGQWHEAVRKTVSEKQSGPFEIQMQVGFSAVDDDITAVRKFRLVRMTANSNSRDLINDVTCTSITWLTWDALRYPGMATVALSLDARGFAGRPPVVSFDTKGRLLAVPRNYDPERRHYNGIWDGQFKTAWSDNPAWVIYDILTARDWGLGLPPESVDKFDLYTIARYCDAPVSDDDDNPRFRFNAVIKTRKSAAVLMAELCAAIHVLFYWSGGRLRFRADKPTAPSILVTSANVINGDFVYHGPARQAEISHAFVTFREAANGGQISVESAVDQDSFQRFGYRPYEVSLLGCTNRAEAQRHARWLIETARSQRHAISYRASLDHFAEAPVRPGDVVLIADPALNDSPIIQARISATPLTPAGKAAWRRNKPDIGKSARLVPLDLADDRGLANMPDQAVMCLYEAGRKKSTGRDVHSPIAHQRGHLYIDAVSMSALLVLATDAPRPRAHTPLVMRPISADASTNNHVEGKPYRVVSVREAENHIVEIGGILHDPDKYARIDAAVDLPALPRLPLPDFSAPLPAATQIRLEVAEIRRSTGLAQQLYITWESPHDARLSGWHVTATAPDGTVQSAQTSAPAVMFDVIGDDGVDANLSASDRQAWRFSIAPISWTSRRGVPVHHHAPLPVPAPTEAVAAPLGLRAIAGQGLVQLRWTAVADSGLAHYEIWAQQGRDSETKLGQTTATAWTAAGLTPGRSVHFRLRYIRHTGQISAFSTPVTATALAPVAGPKGDRGLQGPQGARGARGIQGPKGPKGPQGEGVDDNGIIVAPRIIMPTQKGTGFHTFTQDRKISAPKSPARGGMFTFGPLRVAPDAFSNTLSDTNAQILTFDDPHGANRQDNEQGYFSRFWSRAPKLTLSSFYRPDAGAQPWGDILRGFRCPVEIFIGMPDRGGVMVARAHRIRSGLFDATAYHDAETEHYATYRQFDGIVSVKLARVHVPRPSGASLNARAGYTAEYRLAIDMAPHLVIPRGRSHQPIYIRLRLSVTGTGRLRSGGFTHLYDNFALAGSTLR</sequence>
<dbReference type="InterPro" id="IPR032876">
    <property type="entry name" value="J_dom"/>
</dbReference>
<keyword evidence="3" id="KW-0326">Glycosidase</keyword>
<evidence type="ECO:0000259" key="2">
    <source>
        <dbReference type="PROSITE" id="PS50853"/>
    </source>
</evidence>
<accession>D5BPK6</accession>
<dbReference type="STRING" id="488538.SAR116_2265"/>
<evidence type="ECO:0000313" key="4">
    <source>
        <dbReference type="Proteomes" id="UP000007460"/>
    </source>
</evidence>
<feature type="region of interest" description="Disordered" evidence="1">
    <location>
        <begin position="1"/>
        <end position="21"/>
    </location>
</feature>
<dbReference type="SUPFAM" id="SSF49265">
    <property type="entry name" value="Fibronectin type III"/>
    <property type="match status" value="1"/>
</dbReference>
<dbReference type="KEGG" id="apb:SAR116_2265"/>
<feature type="region of interest" description="Disordered" evidence="1">
    <location>
        <begin position="886"/>
        <end position="920"/>
    </location>
</feature>